<dbReference type="GO" id="GO:0006508">
    <property type="term" value="P:proteolysis"/>
    <property type="evidence" value="ECO:0007669"/>
    <property type="project" value="InterPro"/>
</dbReference>
<dbReference type="STRING" id="51028.A0A0N4VNE7"/>
<dbReference type="SUPFAM" id="SSF54001">
    <property type="entry name" value="Cysteine proteinases"/>
    <property type="match status" value="1"/>
</dbReference>
<evidence type="ECO:0000256" key="1">
    <source>
        <dbReference type="ARBA" id="ARBA00008455"/>
    </source>
</evidence>
<dbReference type="GO" id="GO:0008234">
    <property type="term" value="F:cysteine-type peptidase activity"/>
    <property type="evidence" value="ECO:0007669"/>
    <property type="project" value="InterPro"/>
</dbReference>
<dbReference type="EMBL" id="UXUI01012517">
    <property type="protein sequence ID" value="VDD96942.1"/>
    <property type="molecule type" value="Genomic_DNA"/>
</dbReference>
<dbReference type="Proteomes" id="UP000274131">
    <property type="component" value="Unassembled WGS sequence"/>
</dbReference>
<comment type="similarity">
    <text evidence="1">Belongs to the peptidase C1 family.</text>
</comment>
<name>A0A0N4VNE7_ENTVE</name>
<evidence type="ECO:0000313" key="3">
    <source>
        <dbReference type="EMBL" id="VDD96942.1"/>
    </source>
</evidence>
<dbReference type="WBParaSite" id="EVEC_0001250301-mRNA-1">
    <property type="protein sequence ID" value="EVEC_0001250301-mRNA-1"/>
    <property type="gene ID" value="EVEC_0001250301"/>
</dbReference>
<protein>
    <submittedName>
        <fullName evidence="5">Pept_C1 domain-containing protein</fullName>
    </submittedName>
</protein>
<keyword evidence="4" id="KW-1185">Reference proteome</keyword>
<organism evidence="5">
    <name type="scientific">Enterobius vermicularis</name>
    <name type="common">Human pinworm</name>
    <dbReference type="NCBI Taxonomy" id="51028"/>
    <lineage>
        <taxon>Eukaryota</taxon>
        <taxon>Metazoa</taxon>
        <taxon>Ecdysozoa</taxon>
        <taxon>Nematoda</taxon>
        <taxon>Chromadorea</taxon>
        <taxon>Rhabditida</taxon>
        <taxon>Spirurina</taxon>
        <taxon>Oxyuridomorpha</taxon>
        <taxon>Oxyuroidea</taxon>
        <taxon>Oxyuridae</taxon>
        <taxon>Enterobius</taxon>
    </lineage>
</organism>
<dbReference type="SMART" id="SM00645">
    <property type="entry name" value="Pept_C1"/>
    <property type="match status" value="1"/>
</dbReference>
<dbReference type="InterPro" id="IPR000668">
    <property type="entry name" value="Peptidase_C1A_C"/>
</dbReference>
<dbReference type="InterPro" id="IPR038765">
    <property type="entry name" value="Papain-like_cys_pep_sf"/>
</dbReference>
<gene>
    <name evidence="3" type="ORF">EVEC_LOCUS11693</name>
</gene>
<dbReference type="InterPro" id="IPR013128">
    <property type="entry name" value="Peptidase_C1A"/>
</dbReference>
<accession>A0A0N4VNE7</accession>
<dbReference type="OrthoDB" id="65740at2759"/>
<dbReference type="InterPro" id="IPR025660">
    <property type="entry name" value="Pept_his_AS"/>
</dbReference>
<evidence type="ECO:0000313" key="5">
    <source>
        <dbReference type="WBParaSite" id="EVEC_0001250301-mRNA-1"/>
    </source>
</evidence>
<dbReference type="AlphaFoldDB" id="A0A0N4VNE7"/>
<reference evidence="3 4" key="2">
    <citation type="submission" date="2018-10" db="EMBL/GenBank/DDBJ databases">
        <authorList>
            <consortium name="Pathogen Informatics"/>
        </authorList>
    </citation>
    <scope>NUCLEOTIDE SEQUENCE [LARGE SCALE GENOMIC DNA]</scope>
</reference>
<evidence type="ECO:0000259" key="2">
    <source>
        <dbReference type="SMART" id="SM00645"/>
    </source>
</evidence>
<feature type="domain" description="Peptidase C1A papain C-terminal" evidence="2">
    <location>
        <begin position="1"/>
        <end position="185"/>
    </location>
</feature>
<sequence length="195" mass="22634">MMYFVDYNRPYRPSLNFRNFFGRPTTFSEYELLLCYGKGDCKHRSTQYALEYGYSHGFVPINNYFPKMPCPGPTPYKFQTLYAIKPDEKSIMSYIVNRGPVILHLYLPVQLLKNYIGSGVIGPFPECKDKVSNHAMVAVGFGEQFGMKYWLLKNSWGIDWGDYGYIRWRRGINACNIEANPVGGSFVVHPWQDQF</sequence>
<dbReference type="Gene3D" id="3.90.70.10">
    <property type="entry name" value="Cysteine proteinases"/>
    <property type="match status" value="1"/>
</dbReference>
<dbReference type="PROSITE" id="PS00639">
    <property type="entry name" value="THIOL_PROTEASE_HIS"/>
    <property type="match status" value="1"/>
</dbReference>
<proteinExistence type="inferred from homology"/>
<dbReference type="PANTHER" id="PTHR12411">
    <property type="entry name" value="CYSTEINE PROTEASE FAMILY C1-RELATED"/>
    <property type="match status" value="1"/>
</dbReference>
<dbReference type="Pfam" id="PF00112">
    <property type="entry name" value="Peptidase_C1"/>
    <property type="match status" value="1"/>
</dbReference>
<reference evidence="5" key="1">
    <citation type="submission" date="2017-02" db="UniProtKB">
        <authorList>
            <consortium name="WormBaseParasite"/>
        </authorList>
    </citation>
    <scope>IDENTIFICATION</scope>
</reference>
<evidence type="ECO:0000313" key="4">
    <source>
        <dbReference type="Proteomes" id="UP000274131"/>
    </source>
</evidence>